<name>A0A7V5I045_UNCAE</name>
<dbReference type="InterPro" id="IPR036477">
    <property type="entry name" value="Formyl_transf_N_sf"/>
</dbReference>
<dbReference type="EMBL" id="DRTT01000026">
    <property type="protein sequence ID" value="HHF98032.1"/>
    <property type="molecule type" value="Genomic_DNA"/>
</dbReference>
<comment type="similarity">
    <text evidence="1 5">Belongs to the Fmt family.</text>
</comment>
<dbReference type="InterPro" id="IPR005793">
    <property type="entry name" value="Formyl_trans_C"/>
</dbReference>
<comment type="catalytic activity">
    <reaction evidence="5">
        <text>L-methionyl-tRNA(fMet) + (6R)-10-formyltetrahydrofolate = N-formyl-L-methionyl-tRNA(fMet) + (6S)-5,6,7,8-tetrahydrofolate + H(+)</text>
        <dbReference type="Rhea" id="RHEA:24380"/>
        <dbReference type="Rhea" id="RHEA-COMP:9952"/>
        <dbReference type="Rhea" id="RHEA-COMP:9953"/>
        <dbReference type="ChEBI" id="CHEBI:15378"/>
        <dbReference type="ChEBI" id="CHEBI:57453"/>
        <dbReference type="ChEBI" id="CHEBI:78530"/>
        <dbReference type="ChEBI" id="CHEBI:78844"/>
        <dbReference type="ChEBI" id="CHEBI:195366"/>
        <dbReference type="EC" id="2.1.2.9"/>
    </reaction>
</comment>
<evidence type="ECO:0000259" key="7">
    <source>
        <dbReference type="Pfam" id="PF02911"/>
    </source>
</evidence>
<gene>
    <name evidence="5" type="primary">fmt</name>
    <name evidence="8" type="ORF">ENL39_00895</name>
</gene>
<feature type="domain" description="Formyl transferase C-terminal" evidence="7">
    <location>
        <begin position="206"/>
        <end position="311"/>
    </location>
</feature>
<dbReference type="GO" id="GO:0004479">
    <property type="term" value="F:methionyl-tRNA formyltransferase activity"/>
    <property type="evidence" value="ECO:0007669"/>
    <property type="project" value="UniProtKB-UniRule"/>
</dbReference>
<evidence type="ECO:0000313" key="8">
    <source>
        <dbReference type="EMBL" id="HHF98032.1"/>
    </source>
</evidence>
<proteinExistence type="inferred from homology"/>
<dbReference type="Gene3D" id="3.40.50.12230">
    <property type="match status" value="1"/>
</dbReference>
<dbReference type="EC" id="2.1.2.9" evidence="2 5"/>
<evidence type="ECO:0000256" key="5">
    <source>
        <dbReference type="HAMAP-Rule" id="MF_00182"/>
    </source>
</evidence>
<comment type="caution">
    <text evidence="8">The sequence shown here is derived from an EMBL/GenBank/DDBJ whole genome shotgun (WGS) entry which is preliminary data.</text>
</comment>
<evidence type="ECO:0000256" key="3">
    <source>
        <dbReference type="ARBA" id="ARBA00022679"/>
    </source>
</evidence>
<evidence type="ECO:0000256" key="2">
    <source>
        <dbReference type="ARBA" id="ARBA00012261"/>
    </source>
</evidence>
<dbReference type="GO" id="GO:0005829">
    <property type="term" value="C:cytosol"/>
    <property type="evidence" value="ECO:0007669"/>
    <property type="project" value="TreeGrafter"/>
</dbReference>
<dbReference type="InterPro" id="IPR011034">
    <property type="entry name" value="Formyl_transferase-like_C_sf"/>
</dbReference>
<keyword evidence="4 5" id="KW-0648">Protein biosynthesis</keyword>
<dbReference type="SUPFAM" id="SSF50486">
    <property type="entry name" value="FMT C-terminal domain-like"/>
    <property type="match status" value="1"/>
</dbReference>
<dbReference type="PROSITE" id="PS00373">
    <property type="entry name" value="GART"/>
    <property type="match status" value="1"/>
</dbReference>
<accession>A0A7V5I045</accession>
<dbReference type="AlphaFoldDB" id="A0A7V5I045"/>
<comment type="function">
    <text evidence="5">Attaches a formyl group to the free amino group of methionyl-tRNA(fMet). The formyl group appears to play a dual role in the initiator identity of N-formylmethionyl-tRNA by promoting its recognition by IF2 and preventing the misappropriation of this tRNA by the elongation apparatus.</text>
</comment>
<dbReference type="CDD" id="cd08704">
    <property type="entry name" value="Met_tRNA_FMT_C"/>
    <property type="match status" value="1"/>
</dbReference>
<dbReference type="Pfam" id="PF00551">
    <property type="entry name" value="Formyl_trans_N"/>
    <property type="match status" value="1"/>
</dbReference>
<sequence length="321" mass="35882">MIKGKLSVVFIGTPEFSCPSLEKLAEKEKVVAVVTQPDKPRGRGKKISPPPVKVKALQKNIPVYQPDNLNKLCFLEKIEKLRPDLIVVVAFGKILPGKLLNIPKFFPINLHPSLLPKYRGPAPVPWAIIKGEKYTGITVQKMTEKVDEGEIILQKKVPIAANDTSDSLSKKLSHIGAEALIEAIDLIKKGKIDLRPQVGKASYAPKIKKDMGKINWEKSAREIHNLVRGLNSFPGAFTEFFYRERFYPLKIWETEILENFSNNKKGMPGSVVKIIKDRGFIVKTGKGYLLVKKVQLPGKSKIDAYDFIKGYHIKEGFALGG</sequence>
<evidence type="ECO:0000256" key="4">
    <source>
        <dbReference type="ARBA" id="ARBA00022917"/>
    </source>
</evidence>
<dbReference type="Proteomes" id="UP000886070">
    <property type="component" value="Unassembled WGS sequence"/>
</dbReference>
<feature type="binding site" evidence="5">
    <location>
        <begin position="113"/>
        <end position="116"/>
    </location>
    <ligand>
        <name>(6S)-5,6,7,8-tetrahydrofolate</name>
        <dbReference type="ChEBI" id="CHEBI:57453"/>
    </ligand>
</feature>
<evidence type="ECO:0000256" key="1">
    <source>
        <dbReference type="ARBA" id="ARBA00010699"/>
    </source>
</evidence>
<reference evidence="8" key="1">
    <citation type="journal article" date="2020" name="mSystems">
        <title>Genome- and Community-Level Interaction Insights into Carbon Utilization and Element Cycling Functions of Hydrothermarchaeota in Hydrothermal Sediment.</title>
        <authorList>
            <person name="Zhou Z."/>
            <person name="Liu Y."/>
            <person name="Xu W."/>
            <person name="Pan J."/>
            <person name="Luo Z.H."/>
            <person name="Li M."/>
        </authorList>
    </citation>
    <scope>NUCLEOTIDE SEQUENCE [LARGE SCALE GENOMIC DNA]</scope>
    <source>
        <strain evidence="8">HyVt-92</strain>
    </source>
</reference>
<dbReference type="Pfam" id="PF02911">
    <property type="entry name" value="Formyl_trans_C"/>
    <property type="match status" value="1"/>
</dbReference>
<dbReference type="SUPFAM" id="SSF53328">
    <property type="entry name" value="Formyltransferase"/>
    <property type="match status" value="1"/>
</dbReference>
<dbReference type="InterPro" id="IPR001555">
    <property type="entry name" value="GART_AS"/>
</dbReference>
<dbReference type="PANTHER" id="PTHR11138">
    <property type="entry name" value="METHIONYL-TRNA FORMYLTRANSFERASE"/>
    <property type="match status" value="1"/>
</dbReference>
<dbReference type="CDD" id="cd08646">
    <property type="entry name" value="FMT_core_Met-tRNA-FMT_N"/>
    <property type="match status" value="1"/>
</dbReference>
<feature type="domain" description="Formyl transferase N-terminal" evidence="6">
    <location>
        <begin position="12"/>
        <end position="184"/>
    </location>
</feature>
<dbReference type="InterPro" id="IPR002376">
    <property type="entry name" value="Formyl_transf_N"/>
</dbReference>
<dbReference type="HAMAP" id="MF_00182">
    <property type="entry name" value="Formyl_trans"/>
    <property type="match status" value="1"/>
</dbReference>
<keyword evidence="3 5" id="KW-0808">Transferase</keyword>
<protein>
    <recommendedName>
        <fullName evidence="2 5">Methionyl-tRNA formyltransferase</fullName>
        <ecNumber evidence="2 5">2.1.2.9</ecNumber>
    </recommendedName>
</protein>
<evidence type="ECO:0000259" key="6">
    <source>
        <dbReference type="Pfam" id="PF00551"/>
    </source>
</evidence>
<dbReference type="PANTHER" id="PTHR11138:SF5">
    <property type="entry name" value="METHIONYL-TRNA FORMYLTRANSFERASE, MITOCHONDRIAL"/>
    <property type="match status" value="1"/>
</dbReference>
<dbReference type="InterPro" id="IPR041711">
    <property type="entry name" value="Met-tRNA-FMT_N"/>
</dbReference>
<organism evidence="8">
    <name type="scientific">Aerophobetes bacterium</name>
    <dbReference type="NCBI Taxonomy" id="2030807"/>
    <lineage>
        <taxon>Bacteria</taxon>
        <taxon>Candidatus Aerophobota</taxon>
    </lineage>
</organism>
<dbReference type="NCBIfam" id="TIGR00460">
    <property type="entry name" value="fmt"/>
    <property type="match status" value="1"/>
</dbReference>
<dbReference type="InterPro" id="IPR005794">
    <property type="entry name" value="Fmt"/>
</dbReference>
<dbReference type="InterPro" id="IPR044135">
    <property type="entry name" value="Met-tRNA-FMT_C"/>
</dbReference>